<dbReference type="Proteomes" id="UP001054902">
    <property type="component" value="Unassembled WGS sequence"/>
</dbReference>
<protein>
    <submittedName>
        <fullName evidence="4">Uncharacterized protein</fullName>
    </submittedName>
</protein>
<organism evidence="4 5">
    <name type="scientific">Chaetoceros tenuissimus</name>
    <dbReference type="NCBI Taxonomy" id="426638"/>
    <lineage>
        <taxon>Eukaryota</taxon>
        <taxon>Sar</taxon>
        <taxon>Stramenopiles</taxon>
        <taxon>Ochrophyta</taxon>
        <taxon>Bacillariophyta</taxon>
        <taxon>Coscinodiscophyceae</taxon>
        <taxon>Chaetocerotophycidae</taxon>
        <taxon>Chaetocerotales</taxon>
        <taxon>Chaetocerotaceae</taxon>
        <taxon>Chaetoceros</taxon>
    </lineage>
</organism>
<feature type="compositionally biased region" description="Polar residues" evidence="3">
    <location>
        <begin position="153"/>
        <end position="173"/>
    </location>
</feature>
<accession>A0AAD3D7E7</accession>
<dbReference type="Gene3D" id="2.120.10.80">
    <property type="entry name" value="Kelch-type beta propeller"/>
    <property type="match status" value="2"/>
</dbReference>
<feature type="region of interest" description="Disordered" evidence="3">
    <location>
        <begin position="136"/>
        <end position="173"/>
    </location>
</feature>
<evidence type="ECO:0000256" key="2">
    <source>
        <dbReference type="ARBA" id="ARBA00022737"/>
    </source>
</evidence>
<evidence type="ECO:0000256" key="3">
    <source>
        <dbReference type="SAM" id="MobiDB-lite"/>
    </source>
</evidence>
<dbReference type="Pfam" id="PF24681">
    <property type="entry name" value="Kelch_KLHDC2_KLHL20_DRC7"/>
    <property type="match status" value="1"/>
</dbReference>
<reference evidence="4 5" key="1">
    <citation type="journal article" date="2021" name="Sci. Rep.">
        <title>The genome of the diatom Chaetoceros tenuissimus carries an ancient integrated fragment of an extant virus.</title>
        <authorList>
            <person name="Hongo Y."/>
            <person name="Kimura K."/>
            <person name="Takaki Y."/>
            <person name="Yoshida Y."/>
            <person name="Baba S."/>
            <person name="Kobayashi G."/>
            <person name="Nagasaki K."/>
            <person name="Hano T."/>
            <person name="Tomaru Y."/>
        </authorList>
    </citation>
    <scope>NUCLEOTIDE SEQUENCE [LARGE SCALE GENOMIC DNA]</scope>
    <source>
        <strain evidence="4 5">NIES-3715</strain>
    </source>
</reference>
<dbReference type="PANTHER" id="PTHR46093:SF3">
    <property type="entry name" value="ACYL-COA-BINDING DOMAIN-CONTAINING PROTEIN 4"/>
    <property type="match status" value="1"/>
</dbReference>
<sequence>MPSRIASEVASETKVVKNMKAEIVGAQNSITLSFNGVDFRLIPSSSKSNSKKSNISLSSINGEYTSINLESFTGTLVVSGAVGNEIVNQSVTRSPKDKKADNICLIDDEPNTPESSVLPKEVIELDKGQQQISFERKAGKKRKQCNDDDVSNKVPTLGQSSQMTQSVGDTESNQMQTQSDDLLVEKIAPEVEVNASQGQPTQILEHDDEKRNSTLMEIDTNEDDDDILMENISQDSISQKESSLTEIASGETSLVAQPDKNLPCDRWGHTMTLIDGSRLLVYGGQSFSDKDGCSITLSDLHVYDMNKNSWSKPINCEGMPRCWHSATFLPDRQLLISFGGESYNPKTKKTTTTDQVMVLDTEIMLWYPPSVSGSVPTGRSGHTASLMHNDLVVFGGVKNNKWQRSLAVLDTMLWKWSVPKITGDAPRARSYHSATPIPDSNLLLIFGGNNETQCFNDVVVLDTSKEKWTWFYPDVSGEKPCPRTGHSAVLLEDGKTVLIYGGWDPNDEDAGSDEDMIFGDSFLLNTSTWTWKAGPKPKFAANQEGVKNGGLKRVGTSSALVPGEDVTQMLMFGGRVPNDEFSNDFQTITVPHRMMGM</sequence>
<dbReference type="AlphaFoldDB" id="A0AAD3D7E7"/>
<keyword evidence="2" id="KW-0677">Repeat</keyword>
<name>A0AAD3D7E7_9STRA</name>
<gene>
    <name evidence="4" type="ORF">CTEN210_15753</name>
</gene>
<proteinExistence type="predicted"/>
<dbReference type="SUPFAM" id="SSF117281">
    <property type="entry name" value="Kelch motif"/>
    <property type="match status" value="1"/>
</dbReference>
<keyword evidence="5" id="KW-1185">Reference proteome</keyword>
<evidence type="ECO:0000313" key="5">
    <source>
        <dbReference type="Proteomes" id="UP001054902"/>
    </source>
</evidence>
<dbReference type="InterPro" id="IPR015915">
    <property type="entry name" value="Kelch-typ_b-propeller"/>
</dbReference>
<dbReference type="PANTHER" id="PTHR46093">
    <property type="entry name" value="ACYL-COA-BINDING DOMAIN-CONTAINING PROTEIN 5"/>
    <property type="match status" value="1"/>
</dbReference>
<comment type="caution">
    <text evidence="4">The sequence shown here is derived from an EMBL/GenBank/DDBJ whole genome shotgun (WGS) entry which is preliminary data.</text>
</comment>
<keyword evidence="1" id="KW-0880">Kelch repeat</keyword>
<evidence type="ECO:0000256" key="1">
    <source>
        <dbReference type="ARBA" id="ARBA00022441"/>
    </source>
</evidence>
<dbReference type="EMBL" id="BLLK01000062">
    <property type="protein sequence ID" value="GFH59277.1"/>
    <property type="molecule type" value="Genomic_DNA"/>
</dbReference>
<evidence type="ECO:0000313" key="4">
    <source>
        <dbReference type="EMBL" id="GFH59277.1"/>
    </source>
</evidence>